<dbReference type="AlphaFoldDB" id="A0A7C5UU42"/>
<dbReference type="InterPro" id="IPR011332">
    <property type="entry name" value="Ribosomal_zn-bd"/>
</dbReference>
<dbReference type="PANTHER" id="PTHR48129">
    <property type="entry name" value="60S RIBOSOMAL PROTEIN L37A"/>
    <property type="match status" value="1"/>
</dbReference>
<comment type="function">
    <text evidence="4">Binds to the 23S rRNA.</text>
</comment>
<dbReference type="EMBL" id="DRZI01000202">
    <property type="protein sequence ID" value="HHP81967.1"/>
    <property type="molecule type" value="Genomic_DNA"/>
</dbReference>
<evidence type="ECO:0000256" key="2">
    <source>
        <dbReference type="ARBA" id="ARBA00022980"/>
    </source>
</evidence>
<evidence type="ECO:0000256" key="1">
    <source>
        <dbReference type="ARBA" id="ARBA00022884"/>
    </source>
</evidence>
<evidence type="ECO:0000256" key="4">
    <source>
        <dbReference type="HAMAP-Rule" id="MF_00327"/>
    </source>
</evidence>
<evidence type="ECO:0000256" key="3">
    <source>
        <dbReference type="ARBA" id="ARBA00023274"/>
    </source>
</evidence>
<keyword evidence="2 4" id="KW-0689">Ribosomal protein</keyword>
<dbReference type="InterPro" id="IPR050522">
    <property type="entry name" value="Ribosomal_protein_eL43"/>
</dbReference>
<evidence type="ECO:0000313" key="5">
    <source>
        <dbReference type="EMBL" id="HHP81967.1"/>
    </source>
</evidence>
<feature type="binding site" evidence="4">
    <location>
        <position position="64"/>
    </location>
    <ligand>
        <name>Zn(2+)</name>
        <dbReference type="ChEBI" id="CHEBI:29105"/>
    </ligand>
</feature>
<dbReference type="PANTHER" id="PTHR48129:SF1">
    <property type="entry name" value="LARGE RIBOSOMAL SUBUNIT PROTEIN EL43"/>
    <property type="match status" value="1"/>
</dbReference>
<proteinExistence type="inferred from homology"/>
<dbReference type="GO" id="GO:0005840">
    <property type="term" value="C:ribosome"/>
    <property type="evidence" value="ECO:0007669"/>
    <property type="project" value="UniProtKB-KW"/>
</dbReference>
<comment type="caution">
    <text evidence="6">The sequence shown here is derived from an EMBL/GenBank/DDBJ whole genome shotgun (WGS) entry which is preliminary data.</text>
</comment>
<dbReference type="GO" id="GO:0003735">
    <property type="term" value="F:structural constituent of ribosome"/>
    <property type="evidence" value="ECO:0007669"/>
    <property type="project" value="InterPro"/>
</dbReference>
<protein>
    <recommendedName>
        <fullName evidence="4">Large ribosomal subunit protein eL43</fullName>
    </recommendedName>
</protein>
<keyword evidence="3 4" id="KW-0687">Ribonucleoprotein</keyword>
<evidence type="ECO:0000313" key="6">
    <source>
        <dbReference type="EMBL" id="HHR96743.1"/>
    </source>
</evidence>
<comment type="similarity">
    <text evidence="4">Belongs to the eukaryotic ribosomal protein eL43 family. Putative zinc-binding subfamily.</text>
</comment>
<dbReference type="NCBIfam" id="NF003058">
    <property type="entry name" value="PRK03976.1"/>
    <property type="match status" value="1"/>
</dbReference>
<dbReference type="GO" id="GO:1990904">
    <property type="term" value="C:ribonucleoprotein complex"/>
    <property type="evidence" value="ECO:0007669"/>
    <property type="project" value="UniProtKB-KW"/>
</dbReference>
<gene>
    <name evidence="4" type="primary">rpl37ae</name>
    <name evidence="6" type="ORF">ENL47_08090</name>
    <name evidence="5" type="ORF">ENM84_04800</name>
</gene>
<organism evidence="6">
    <name type="scientific">Ignisphaera aggregans</name>
    <dbReference type="NCBI Taxonomy" id="334771"/>
    <lineage>
        <taxon>Archaea</taxon>
        <taxon>Thermoproteota</taxon>
        <taxon>Thermoprotei</taxon>
        <taxon>Desulfurococcales</taxon>
        <taxon>Desulfurococcaceae</taxon>
        <taxon>Ignisphaera</taxon>
    </lineage>
</organism>
<reference evidence="6" key="1">
    <citation type="journal article" date="2020" name="mSystems">
        <title>Genome- and Community-Level Interaction Insights into Carbon Utilization and Element Cycling Functions of Hydrothermarchaeota in Hydrothermal Sediment.</title>
        <authorList>
            <person name="Zhou Z."/>
            <person name="Liu Y."/>
            <person name="Xu W."/>
            <person name="Pan J."/>
            <person name="Luo Z.H."/>
            <person name="Li M."/>
        </authorList>
    </citation>
    <scope>NUCLEOTIDE SEQUENCE [LARGE SCALE GENOMIC DNA]</scope>
    <source>
        <strain evidence="6">SpSt-1</strain>
        <strain evidence="5">SpSt-1121</strain>
    </source>
</reference>
<dbReference type="EMBL" id="DRUB01000159">
    <property type="protein sequence ID" value="HHR96743.1"/>
    <property type="molecule type" value="Genomic_DNA"/>
</dbReference>
<feature type="binding site" evidence="4">
    <location>
        <position position="42"/>
    </location>
    <ligand>
        <name>Zn(2+)</name>
        <dbReference type="ChEBI" id="CHEBI:29105"/>
    </ligand>
</feature>
<feature type="binding site" evidence="4">
    <location>
        <position position="61"/>
    </location>
    <ligand>
        <name>Zn(2+)</name>
        <dbReference type="ChEBI" id="CHEBI:29105"/>
    </ligand>
</feature>
<keyword evidence="4" id="KW-0699">rRNA-binding</keyword>
<comment type="subunit">
    <text evidence="4">Part of the 50S ribosomal subunit.</text>
</comment>
<keyword evidence="1 4" id="KW-0694">RNA-binding</keyword>
<dbReference type="InterPro" id="IPR002674">
    <property type="entry name" value="Ribosomal_eL43"/>
</dbReference>
<name>A0A7C5UU42_9CREN</name>
<dbReference type="GO" id="GO:0006412">
    <property type="term" value="P:translation"/>
    <property type="evidence" value="ECO:0007669"/>
    <property type="project" value="UniProtKB-UniRule"/>
</dbReference>
<feature type="binding site" evidence="4">
    <location>
        <position position="45"/>
    </location>
    <ligand>
        <name>Zn(2+)</name>
        <dbReference type="ChEBI" id="CHEBI:29105"/>
    </ligand>
</feature>
<dbReference type="GO" id="GO:0070180">
    <property type="term" value="F:large ribosomal subunit rRNA binding"/>
    <property type="evidence" value="ECO:0007669"/>
    <property type="project" value="UniProtKB-UniRule"/>
</dbReference>
<dbReference type="Gene3D" id="2.20.25.30">
    <property type="match status" value="1"/>
</dbReference>
<dbReference type="InterPro" id="IPR011331">
    <property type="entry name" value="Ribosomal_eL37/eL43"/>
</dbReference>
<dbReference type="GO" id="GO:0008270">
    <property type="term" value="F:zinc ion binding"/>
    <property type="evidence" value="ECO:0007669"/>
    <property type="project" value="UniProtKB-UniRule"/>
</dbReference>
<dbReference type="SUPFAM" id="SSF57829">
    <property type="entry name" value="Zn-binding ribosomal proteins"/>
    <property type="match status" value="1"/>
</dbReference>
<dbReference type="HAMAP" id="MF_00327">
    <property type="entry name" value="Ribosomal_eL43"/>
    <property type="match status" value="1"/>
</dbReference>
<accession>A0A7C5UU42</accession>
<dbReference type="Pfam" id="PF01780">
    <property type="entry name" value="Ribosomal_L37ae"/>
    <property type="match status" value="1"/>
</dbReference>
<comment type="caution">
    <text evidence="4">Lacks conserved residue(s) required for the propagation of feature annotation.</text>
</comment>
<sequence length="80" mass="9322">MGETLGKTKVVGIAGRFKARYGASIRKKWKEVMERRYDRYLCPYCGNVTKMYRMAFGIWKCPKCNSIWAGAAYTPWTIEK</sequence>